<dbReference type="GeneID" id="77462976"/>
<dbReference type="GO" id="GO:0016787">
    <property type="term" value="F:hydrolase activity"/>
    <property type="evidence" value="ECO:0007669"/>
    <property type="project" value="UniProtKB-KW"/>
</dbReference>
<comment type="similarity">
    <text evidence="1">Belongs to the isochorismatase family.</text>
</comment>
<dbReference type="SUPFAM" id="SSF52499">
    <property type="entry name" value="Isochorismatase-like hydrolases"/>
    <property type="match status" value="1"/>
</dbReference>
<evidence type="ECO:0000313" key="5">
    <source>
        <dbReference type="Proteomes" id="UP000255523"/>
    </source>
</evidence>
<dbReference type="EC" id="3.-.-.-" evidence="4"/>
<sequence length="178" mass="20358">MRALLMIDVQQGFLNPKQPIRNNKDAESNMLRLMEHCRQKEDLVIHIQHLGTAEDSFFLSEKNRTFQKGFGPQGDEKVIQKFVNSAFIGTDLEEYLHQQGIHELIIAGLTLPHCVSTTTRMAANLGFDVTLIEDACATYALRDPNGHWLDPQNLHYYNLAALNHEFAKIMTTQEFLDM</sequence>
<dbReference type="EMBL" id="UHFX01000003">
    <property type="protein sequence ID" value="SUO05110.1"/>
    <property type="molecule type" value="Genomic_DNA"/>
</dbReference>
<dbReference type="Gene3D" id="3.40.50.850">
    <property type="entry name" value="Isochorismatase-like"/>
    <property type="match status" value="1"/>
</dbReference>
<keyword evidence="2 4" id="KW-0378">Hydrolase</keyword>
<dbReference type="InterPro" id="IPR036380">
    <property type="entry name" value="Isochorismatase-like_sf"/>
</dbReference>
<protein>
    <submittedName>
        <fullName evidence="4">Amidase</fullName>
        <ecNumber evidence="4">3.-.-.-</ecNumber>
    </submittedName>
</protein>
<dbReference type="PANTHER" id="PTHR43540">
    <property type="entry name" value="PEROXYUREIDOACRYLATE/UREIDOACRYLATE AMIDOHYDROLASE-RELATED"/>
    <property type="match status" value="1"/>
</dbReference>
<evidence type="ECO:0000259" key="3">
    <source>
        <dbReference type="Pfam" id="PF00857"/>
    </source>
</evidence>
<dbReference type="RefSeq" id="WP_022789715.1">
    <property type="nucleotide sequence ID" value="NZ_UHFX01000003.1"/>
</dbReference>
<evidence type="ECO:0000256" key="2">
    <source>
        <dbReference type="ARBA" id="ARBA00022801"/>
    </source>
</evidence>
<organism evidence="4 5">
    <name type="scientific">Faecalicoccus pleomorphus</name>
    <dbReference type="NCBI Taxonomy" id="1323"/>
    <lineage>
        <taxon>Bacteria</taxon>
        <taxon>Bacillati</taxon>
        <taxon>Bacillota</taxon>
        <taxon>Erysipelotrichia</taxon>
        <taxon>Erysipelotrichales</taxon>
        <taxon>Erysipelotrichaceae</taxon>
        <taxon>Faecalicoccus</taxon>
    </lineage>
</organism>
<keyword evidence="5" id="KW-1185">Reference proteome</keyword>
<dbReference type="OrthoDB" id="257098at2"/>
<name>A0A380LR94_9FIRM</name>
<dbReference type="InterPro" id="IPR050272">
    <property type="entry name" value="Isochorismatase-like_hydrls"/>
</dbReference>
<dbReference type="Proteomes" id="UP000255523">
    <property type="component" value="Unassembled WGS sequence"/>
</dbReference>
<dbReference type="CDD" id="cd01014">
    <property type="entry name" value="nicotinamidase_related"/>
    <property type="match status" value="1"/>
</dbReference>
<accession>A0A380LR94</accession>
<reference evidence="4 5" key="1">
    <citation type="submission" date="2018-06" db="EMBL/GenBank/DDBJ databases">
        <authorList>
            <consortium name="Pathogen Informatics"/>
            <person name="Doyle S."/>
        </authorList>
    </citation>
    <scope>NUCLEOTIDE SEQUENCE [LARGE SCALE GENOMIC DNA]</scope>
    <source>
        <strain evidence="4 5">NCTC11087</strain>
    </source>
</reference>
<proteinExistence type="inferred from homology"/>
<dbReference type="AlphaFoldDB" id="A0A380LR94"/>
<feature type="domain" description="Isochorismatase-like" evidence="3">
    <location>
        <begin position="3"/>
        <end position="174"/>
    </location>
</feature>
<dbReference type="InterPro" id="IPR000868">
    <property type="entry name" value="Isochorismatase-like_dom"/>
</dbReference>
<dbReference type="PANTHER" id="PTHR43540:SF1">
    <property type="entry name" value="ISOCHORISMATASE HYDROLASE"/>
    <property type="match status" value="1"/>
</dbReference>
<evidence type="ECO:0000256" key="1">
    <source>
        <dbReference type="ARBA" id="ARBA00006336"/>
    </source>
</evidence>
<evidence type="ECO:0000313" key="4">
    <source>
        <dbReference type="EMBL" id="SUO05110.1"/>
    </source>
</evidence>
<gene>
    <name evidence="4" type="primary">yecD</name>
    <name evidence="4" type="ORF">NCTC11087_02045</name>
</gene>
<dbReference type="Pfam" id="PF00857">
    <property type="entry name" value="Isochorismatase"/>
    <property type="match status" value="1"/>
</dbReference>